<dbReference type="SUPFAM" id="SSF48452">
    <property type="entry name" value="TPR-like"/>
    <property type="match status" value="1"/>
</dbReference>
<reference evidence="1 2" key="1">
    <citation type="submission" date="2020-08" db="EMBL/GenBank/DDBJ databases">
        <title>Genomic Encyclopedia of Type Strains, Phase IV (KMG-IV): sequencing the most valuable type-strain genomes for metagenomic binning, comparative biology and taxonomic classification.</title>
        <authorList>
            <person name="Goeker M."/>
        </authorList>
    </citation>
    <scope>NUCLEOTIDE SEQUENCE [LARGE SCALE GENOMIC DNA]</scope>
    <source>
        <strain evidence="1 2">DSM 23562</strain>
    </source>
</reference>
<sequence length="447" mass="47699">MRAFSDKLVGRDEALGALVRSVCAHRLVTLYGPAGGGKSALAHAAAHRLAEAGAFPAGVFWVSLRGVRHADIAQEAVVRQVPSSAEAALVILDSLEWPALVTPLLARFPTLHLLTTAHAPLGLPHEQALELPLLHVSEARRLLVGWSRKELDPEEAASVARFLDGNPQAVRLVAALLETEPLTALRVRLETQLTALTLHGGTATPLTIARDLLLERLPEGVGRLLGVLSLFATGARAEDIEVSWGKGWQRSMDVLVRAGLVAEDEGRYQVVIALPEAPPQAQLGPTGVLLALALGHLRLHEPEPAFDLAERALAVAREGQNREGFASALLVLGRITLTDDPARAVLLFEEAAAHFENLGQRASQAEARRWQGVAFAQLGEPEAALSALYDVQQAQHDPATERLFAELQTLLTDRGGGSLLAALAMDTTSIRETGLLAARVRLGLPGK</sequence>
<protein>
    <submittedName>
        <fullName evidence="1">Tetratricopeptide (TPR) repeat protein</fullName>
    </submittedName>
</protein>
<dbReference type="Proteomes" id="UP000520814">
    <property type="component" value="Unassembled WGS sequence"/>
</dbReference>
<dbReference type="PANTHER" id="PTHR47691">
    <property type="entry name" value="REGULATOR-RELATED"/>
    <property type="match status" value="1"/>
</dbReference>
<accession>A0A7W9SL02</accession>
<dbReference type="RefSeq" id="WP_184192215.1">
    <property type="nucleotide sequence ID" value="NZ_JACHGW010000001.1"/>
</dbReference>
<dbReference type="EMBL" id="JACHGW010000001">
    <property type="protein sequence ID" value="MBB6048577.1"/>
    <property type="molecule type" value="Genomic_DNA"/>
</dbReference>
<keyword evidence="2" id="KW-1185">Reference proteome</keyword>
<dbReference type="Gene3D" id="3.40.50.300">
    <property type="entry name" value="P-loop containing nucleotide triphosphate hydrolases"/>
    <property type="match status" value="1"/>
</dbReference>
<proteinExistence type="predicted"/>
<dbReference type="SUPFAM" id="SSF52540">
    <property type="entry name" value="P-loop containing nucleoside triphosphate hydrolases"/>
    <property type="match status" value="1"/>
</dbReference>
<dbReference type="InterPro" id="IPR011990">
    <property type="entry name" value="TPR-like_helical_dom_sf"/>
</dbReference>
<name>A0A7W9SL02_ARMRO</name>
<gene>
    <name evidence="1" type="ORF">HNQ39_000339</name>
</gene>
<dbReference type="InterPro" id="IPR027417">
    <property type="entry name" value="P-loop_NTPase"/>
</dbReference>
<evidence type="ECO:0000313" key="2">
    <source>
        <dbReference type="Proteomes" id="UP000520814"/>
    </source>
</evidence>
<organism evidence="1 2">
    <name type="scientific">Armatimonas rosea</name>
    <dbReference type="NCBI Taxonomy" id="685828"/>
    <lineage>
        <taxon>Bacteria</taxon>
        <taxon>Bacillati</taxon>
        <taxon>Armatimonadota</taxon>
        <taxon>Armatimonadia</taxon>
        <taxon>Armatimonadales</taxon>
        <taxon>Armatimonadaceae</taxon>
        <taxon>Armatimonas</taxon>
    </lineage>
</organism>
<dbReference type="AlphaFoldDB" id="A0A7W9SL02"/>
<dbReference type="Gene3D" id="1.25.40.10">
    <property type="entry name" value="Tetratricopeptide repeat domain"/>
    <property type="match status" value="1"/>
</dbReference>
<evidence type="ECO:0000313" key="1">
    <source>
        <dbReference type="EMBL" id="MBB6048577.1"/>
    </source>
</evidence>
<comment type="caution">
    <text evidence="1">The sequence shown here is derived from an EMBL/GenBank/DDBJ whole genome shotgun (WGS) entry which is preliminary data.</text>
</comment>
<dbReference type="PANTHER" id="PTHR47691:SF3">
    <property type="entry name" value="HTH-TYPE TRANSCRIPTIONAL REGULATOR RV0890C-RELATED"/>
    <property type="match status" value="1"/>
</dbReference>